<name>A0A9P6TZ60_9FUNG</name>
<dbReference type="EMBL" id="JAAAJB010000670">
    <property type="protein sequence ID" value="KAG0252351.1"/>
    <property type="molecule type" value="Genomic_DNA"/>
</dbReference>
<dbReference type="OrthoDB" id="15001at2759"/>
<organism evidence="1 2">
    <name type="scientific">Actinomortierella ambigua</name>
    <dbReference type="NCBI Taxonomy" id="1343610"/>
    <lineage>
        <taxon>Eukaryota</taxon>
        <taxon>Fungi</taxon>
        <taxon>Fungi incertae sedis</taxon>
        <taxon>Mucoromycota</taxon>
        <taxon>Mortierellomycotina</taxon>
        <taxon>Mortierellomycetes</taxon>
        <taxon>Mortierellales</taxon>
        <taxon>Mortierellaceae</taxon>
        <taxon>Actinomortierella</taxon>
    </lineage>
</organism>
<comment type="caution">
    <text evidence="1">The sequence shown here is derived from an EMBL/GenBank/DDBJ whole genome shotgun (WGS) entry which is preliminary data.</text>
</comment>
<dbReference type="AlphaFoldDB" id="A0A9P6TZ60"/>
<evidence type="ECO:0000313" key="2">
    <source>
        <dbReference type="Proteomes" id="UP000807716"/>
    </source>
</evidence>
<keyword evidence="2" id="KW-1185">Reference proteome</keyword>
<evidence type="ECO:0000313" key="1">
    <source>
        <dbReference type="EMBL" id="KAG0252351.1"/>
    </source>
</evidence>
<accession>A0A9P6TZ60</accession>
<proteinExistence type="predicted"/>
<protein>
    <submittedName>
        <fullName evidence="1">Uncharacterized protein</fullName>
    </submittedName>
</protein>
<gene>
    <name evidence="1" type="ORF">DFQ27_008134</name>
</gene>
<reference evidence="1" key="1">
    <citation type="journal article" date="2020" name="Fungal Divers.">
        <title>Resolving the Mortierellaceae phylogeny through synthesis of multi-gene phylogenetics and phylogenomics.</title>
        <authorList>
            <person name="Vandepol N."/>
            <person name="Liber J."/>
            <person name="Desiro A."/>
            <person name="Na H."/>
            <person name="Kennedy M."/>
            <person name="Barry K."/>
            <person name="Grigoriev I.V."/>
            <person name="Miller A.N."/>
            <person name="O'Donnell K."/>
            <person name="Stajich J.E."/>
            <person name="Bonito G."/>
        </authorList>
    </citation>
    <scope>NUCLEOTIDE SEQUENCE</scope>
    <source>
        <strain evidence="1">BC1065</strain>
    </source>
</reference>
<sequence>MNHLKNPFKETKQIGQYAEEVAFHGSSQLYLSEASTIHDPKADKRARDEFKLARAMRDSWISQVRSTCRETAPRSGFFGSTSSKDETKLWRLDFNGDFRLMQFDAFLVPLKKQEFGFKAKAAVTRCLELTLRIKEEIEARIAHASVIDYEMRIKLENAVFAIESTTATPSKSRTKRRWSEVL</sequence>
<dbReference type="Proteomes" id="UP000807716">
    <property type="component" value="Unassembled WGS sequence"/>
</dbReference>